<feature type="signal peptide" evidence="3">
    <location>
        <begin position="1"/>
        <end position="28"/>
    </location>
</feature>
<dbReference type="SUPFAM" id="SSF53850">
    <property type="entry name" value="Periplasmic binding protein-like II"/>
    <property type="match status" value="1"/>
</dbReference>
<organism evidence="4 5">
    <name type="scientific">Cupriavidus laharis</name>
    <dbReference type="NCBI Taxonomy" id="151654"/>
    <lineage>
        <taxon>Bacteria</taxon>
        <taxon>Pseudomonadati</taxon>
        <taxon>Pseudomonadota</taxon>
        <taxon>Betaproteobacteria</taxon>
        <taxon>Burkholderiales</taxon>
        <taxon>Burkholderiaceae</taxon>
        <taxon>Cupriavidus</taxon>
    </lineage>
</organism>
<accession>A0ABM8WCR2</accession>
<dbReference type="RefSeq" id="WP_224077947.1">
    <property type="nucleotide sequence ID" value="NZ_CAJZAI010000001.1"/>
</dbReference>
<evidence type="ECO:0000256" key="2">
    <source>
        <dbReference type="ARBA" id="ARBA00022729"/>
    </source>
</evidence>
<comment type="similarity">
    <text evidence="1">Belongs to the bacterial solute-binding protein 1 family.</text>
</comment>
<evidence type="ECO:0000256" key="3">
    <source>
        <dbReference type="SAM" id="SignalP"/>
    </source>
</evidence>
<protein>
    <submittedName>
        <fullName evidence="4">Iron uptake protein A1</fullName>
    </submittedName>
</protein>
<dbReference type="Gene3D" id="3.40.190.10">
    <property type="entry name" value="Periplasmic binding protein-like II"/>
    <property type="match status" value="2"/>
</dbReference>
<evidence type="ECO:0000313" key="4">
    <source>
        <dbReference type="EMBL" id="CAG9165074.1"/>
    </source>
</evidence>
<dbReference type="PANTHER" id="PTHR30006:SF15">
    <property type="entry name" value="IRON-UTILIZATION PERIPLASMIC PROTEIN"/>
    <property type="match status" value="1"/>
</dbReference>
<evidence type="ECO:0000256" key="1">
    <source>
        <dbReference type="ARBA" id="ARBA00008520"/>
    </source>
</evidence>
<feature type="chain" id="PRO_5047356291" evidence="3">
    <location>
        <begin position="29"/>
        <end position="347"/>
    </location>
</feature>
<dbReference type="PANTHER" id="PTHR30006">
    <property type="entry name" value="THIAMINE-BINDING PERIPLASMIC PROTEIN-RELATED"/>
    <property type="match status" value="1"/>
</dbReference>
<dbReference type="PIRSF" id="PIRSF002825">
    <property type="entry name" value="CfbpA"/>
    <property type="match status" value="1"/>
</dbReference>
<dbReference type="Proteomes" id="UP000727654">
    <property type="component" value="Unassembled WGS sequence"/>
</dbReference>
<dbReference type="CDD" id="cd13542">
    <property type="entry name" value="PBP2_FutA1_ilke"/>
    <property type="match status" value="1"/>
</dbReference>
<dbReference type="Pfam" id="PF13343">
    <property type="entry name" value="SBP_bac_6"/>
    <property type="match status" value="1"/>
</dbReference>
<keyword evidence="2 3" id="KW-0732">Signal</keyword>
<name>A0ABM8WCR2_9BURK</name>
<dbReference type="InterPro" id="IPR026045">
    <property type="entry name" value="Ferric-bd"/>
</dbReference>
<proteinExistence type="inferred from homology"/>
<dbReference type="EMBL" id="CAJZAI010000001">
    <property type="protein sequence ID" value="CAG9165074.1"/>
    <property type="molecule type" value="Genomic_DNA"/>
</dbReference>
<gene>
    <name evidence="4" type="primary">futA1</name>
    <name evidence="4" type="ORF">LMG23992_00220</name>
</gene>
<keyword evidence="5" id="KW-1185">Reference proteome</keyword>
<comment type="caution">
    <text evidence="4">The sequence shown here is derived from an EMBL/GenBank/DDBJ whole genome shotgun (WGS) entry which is preliminary data.</text>
</comment>
<sequence>MRVTATIRRLLPWSAALAVLMQPLAAAAQEKVLNLYTARHYQTDEALYANFTKQTGIKINRIEGQEDPLLERIRSEGANSPADVFITVDIGRLWRAQQAGVFAPVKSMVLASRIPANYRDPSGEWFGFSARARVIAYNKTAVKPGDIGRYEDLADPKWKGKVCTRSGGHVYNLSLVSSLIAHDGEAKTEQWARGVVGNLARAPKGGDTDQLKAVAAGECDVAIANTYYIARILKSTKPEDKAVADKLGVVWPNQDGQGVHMNVSGGGMLKHAPNKDAAVKFLEYLASDDAQRYFADGNNEWPVVPSVKAANPALDAMGTFKADTINVGELGKFQPQAQKLLDRAGFK</sequence>
<evidence type="ECO:0000313" key="5">
    <source>
        <dbReference type="Proteomes" id="UP000727654"/>
    </source>
</evidence>
<reference evidence="4 5" key="1">
    <citation type="submission" date="2021-08" db="EMBL/GenBank/DDBJ databases">
        <authorList>
            <person name="Peeters C."/>
        </authorList>
    </citation>
    <scope>NUCLEOTIDE SEQUENCE [LARGE SCALE GENOMIC DNA]</scope>
    <source>
        <strain evidence="4 5">LMG 23992</strain>
    </source>
</reference>